<dbReference type="EMBL" id="JACEIK010009288">
    <property type="protein sequence ID" value="MCE3052188.1"/>
    <property type="molecule type" value="Genomic_DNA"/>
</dbReference>
<protein>
    <submittedName>
        <fullName evidence="2">Uncharacterized protein</fullName>
    </submittedName>
</protein>
<dbReference type="Proteomes" id="UP000823775">
    <property type="component" value="Unassembled WGS sequence"/>
</dbReference>
<organism evidence="2 3">
    <name type="scientific">Datura stramonium</name>
    <name type="common">Jimsonweed</name>
    <name type="synonym">Common thornapple</name>
    <dbReference type="NCBI Taxonomy" id="4076"/>
    <lineage>
        <taxon>Eukaryota</taxon>
        <taxon>Viridiplantae</taxon>
        <taxon>Streptophyta</taxon>
        <taxon>Embryophyta</taxon>
        <taxon>Tracheophyta</taxon>
        <taxon>Spermatophyta</taxon>
        <taxon>Magnoliopsida</taxon>
        <taxon>eudicotyledons</taxon>
        <taxon>Gunneridae</taxon>
        <taxon>Pentapetalae</taxon>
        <taxon>asterids</taxon>
        <taxon>lamiids</taxon>
        <taxon>Solanales</taxon>
        <taxon>Solanaceae</taxon>
        <taxon>Solanoideae</taxon>
        <taxon>Datureae</taxon>
        <taxon>Datura</taxon>
    </lineage>
</organism>
<proteinExistence type="predicted"/>
<name>A0ABS8WRS5_DATST</name>
<accession>A0ABS8WRS5</accession>
<comment type="caution">
    <text evidence="2">The sequence shown here is derived from an EMBL/GenBank/DDBJ whole genome shotgun (WGS) entry which is preliminary data.</text>
</comment>
<feature type="compositionally biased region" description="Polar residues" evidence="1">
    <location>
        <begin position="71"/>
        <end position="91"/>
    </location>
</feature>
<keyword evidence="3" id="KW-1185">Reference proteome</keyword>
<evidence type="ECO:0000313" key="2">
    <source>
        <dbReference type="EMBL" id="MCE3052188.1"/>
    </source>
</evidence>
<feature type="compositionally biased region" description="Acidic residues" evidence="1">
    <location>
        <begin position="44"/>
        <end position="53"/>
    </location>
</feature>
<reference evidence="2 3" key="1">
    <citation type="journal article" date="2021" name="BMC Genomics">
        <title>Datura genome reveals duplications of psychoactive alkaloid biosynthetic genes and high mutation rate following tissue culture.</title>
        <authorList>
            <person name="Rajewski A."/>
            <person name="Carter-House D."/>
            <person name="Stajich J."/>
            <person name="Litt A."/>
        </authorList>
    </citation>
    <scope>NUCLEOTIDE SEQUENCE [LARGE SCALE GENOMIC DNA]</scope>
    <source>
        <strain evidence="2">AR-01</strain>
    </source>
</reference>
<gene>
    <name evidence="2" type="ORF">HAX54_051776</name>
</gene>
<sequence length="144" mass="15942">MDHLIKDRLLLKEEQRRNSKKLQQFASKAFKEAIKATWGKTSNEELEGEDGETDTLTLMAKSDTDLDNDSSEVSAPSPNEETLLETNSLNVPSEPRQELENSGGTIPEAVVSSEEEIGEGTSSDPVPETQNDNPQELILSPWRT</sequence>
<evidence type="ECO:0000313" key="3">
    <source>
        <dbReference type="Proteomes" id="UP000823775"/>
    </source>
</evidence>
<evidence type="ECO:0000256" key="1">
    <source>
        <dbReference type="SAM" id="MobiDB-lite"/>
    </source>
</evidence>
<feature type="region of interest" description="Disordered" evidence="1">
    <location>
        <begin position="38"/>
        <end position="144"/>
    </location>
</feature>